<evidence type="ECO:0000313" key="20">
    <source>
        <dbReference type="Proteomes" id="UP000502665"/>
    </source>
</evidence>
<evidence type="ECO:0000256" key="13">
    <source>
        <dbReference type="ARBA" id="ARBA00034808"/>
    </source>
</evidence>
<evidence type="ECO:0000256" key="16">
    <source>
        <dbReference type="SAM" id="MobiDB-lite"/>
    </source>
</evidence>
<dbReference type="InterPro" id="IPR000212">
    <property type="entry name" value="DNA_helicase_UvrD/REP"/>
</dbReference>
<dbReference type="FunFam" id="3.40.50.300:FF:001094">
    <property type="entry name" value="ATP-dependent DNA helicase"/>
    <property type="match status" value="1"/>
</dbReference>
<dbReference type="InterPro" id="IPR014017">
    <property type="entry name" value="DNA_helicase_UvrD-like_C"/>
</dbReference>
<comment type="similarity">
    <text evidence="1">Belongs to the helicase family. UvrD subfamily.</text>
</comment>
<evidence type="ECO:0000256" key="6">
    <source>
        <dbReference type="ARBA" id="ARBA00022806"/>
    </source>
</evidence>
<dbReference type="Gene3D" id="1.10.486.10">
    <property type="entry name" value="PCRA, domain 4"/>
    <property type="match status" value="1"/>
</dbReference>
<feature type="binding site" evidence="15">
    <location>
        <begin position="38"/>
        <end position="45"/>
    </location>
    <ligand>
        <name>ATP</name>
        <dbReference type="ChEBI" id="CHEBI:30616"/>
    </ligand>
</feature>
<feature type="region of interest" description="Disordered" evidence="16">
    <location>
        <begin position="836"/>
        <end position="917"/>
    </location>
</feature>
<evidence type="ECO:0000256" key="5">
    <source>
        <dbReference type="ARBA" id="ARBA00022801"/>
    </source>
</evidence>
<evidence type="ECO:0000256" key="10">
    <source>
        <dbReference type="ARBA" id="ARBA00023204"/>
    </source>
</evidence>
<feature type="compositionally biased region" description="Acidic residues" evidence="16">
    <location>
        <begin position="851"/>
        <end position="881"/>
    </location>
</feature>
<feature type="region of interest" description="Disordered" evidence="16">
    <location>
        <begin position="925"/>
        <end position="944"/>
    </location>
</feature>
<keyword evidence="20" id="KW-1185">Reference proteome</keyword>
<evidence type="ECO:0000256" key="2">
    <source>
        <dbReference type="ARBA" id="ARBA00022722"/>
    </source>
</evidence>
<dbReference type="InterPro" id="IPR027417">
    <property type="entry name" value="P-loop_NTPase"/>
</dbReference>
<dbReference type="SUPFAM" id="SSF52540">
    <property type="entry name" value="P-loop containing nucleoside triphosphate hydrolases"/>
    <property type="match status" value="1"/>
</dbReference>
<dbReference type="Pfam" id="PF00580">
    <property type="entry name" value="UvrD-helicase"/>
    <property type="match status" value="1"/>
</dbReference>
<comment type="catalytic activity">
    <reaction evidence="14">
        <text>ATP + H2O = ADP + phosphate + H(+)</text>
        <dbReference type="Rhea" id="RHEA:13065"/>
        <dbReference type="ChEBI" id="CHEBI:15377"/>
        <dbReference type="ChEBI" id="CHEBI:15378"/>
        <dbReference type="ChEBI" id="CHEBI:30616"/>
        <dbReference type="ChEBI" id="CHEBI:43474"/>
        <dbReference type="ChEBI" id="CHEBI:456216"/>
        <dbReference type="EC" id="5.6.2.4"/>
    </reaction>
</comment>
<keyword evidence="4" id="KW-0227">DNA damage</keyword>
<evidence type="ECO:0000256" key="1">
    <source>
        <dbReference type="ARBA" id="ARBA00009922"/>
    </source>
</evidence>
<dbReference type="GO" id="GO:0043138">
    <property type="term" value="F:3'-5' DNA helicase activity"/>
    <property type="evidence" value="ECO:0007669"/>
    <property type="project" value="UniProtKB-EC"/>
</dbReference>
<dbReference type="RefSeq" id="WP_171399346.1">
    <property type="nucleotide sequence ID" value="NZ_CP049838.1"/>
</dbReference>
<dbReference type="FunFam" id="1.10.486.10:FF:000005">
    <property type="entry name" value="ATP-dependent DNA helicase pcrA"/>
    <property type="match status" value="1"/>
</dbReference>
<dbReference type="AlphaFoldDB" id="A0A6M4WWA5"/>
<dbReference type="Pfam" id="PF12705">
    <property type="entry name" value="PDDEXK_1"/>
    <property type="match status" value="1"/>
</dbReference>
<dbReference type="GO" id="GO:0005524">
    <property type="term" value="F:ATP binding"/>
    <property type="evidence" value="ECO:0007669"/>
    <property type="project" value="UniProtKB-UniRule"/>
</dbReference>
<dbReference type="Gene3D" id="3.90.320.10">
    <property type="match status" value="1"/>
</dbReference>
<feature type="domain" description="UvrD-like helicase C-terminal" evidence="18">
    <location>
        <begin position="344"/>
        <end position="665"/>
    </location>
</feature>
<dbReference type="EMBL" id="CP049838">
    <property type="protein sequence ID" value="QJT03951.1"/>
    <property type="molecule type" value="Genomic_DNA"/>
</dbReference>
<evidence type="ECO:0000259" key="18">
    <source>
        <dbReference type="PROSITE" id="PS51217"/>
    </source>
</evidence>
<dbReference type="Pfam" id="PF13361">
    <property type="entry name" value="UvrD_C"/>
    <property type="match status" value="2"/>
</dbReference>
<accession>A0A6M4WWA5</accession>
<dbReference type="InterPro" id="IPR014016">
    <property type="entry name" value="UvrD-like_ATP-bd"/>
</dbReference>
<dbReference type="PROSITE" id="PS51198">
    <property type="entry name" value="UVRD_HELICASE_ATP_BIND"/>
    <property type="match status" value="1"/>
</dbReference>
<protein>
    <recommendedName>
        <fullName evidence="13">DNA 3'-5' helicase</fullName>
        <ecNumber evidence="13">5.6.2.4</ecNumber>
    </recommendedName>
</protein>
<feature type="region of interest" description="Disordered" evidence="16">
    <location>
        <begin position="1161"/>
        <end position="1194"/>
    </location>
</feature>
<evidence type="ECO:0000313" key="19">
    <source>
        <dbReference type="EMBL" id="QJT03951.1"/>
    </source>
</evidence>
<keyword evidence="8 15" id="KW-0067">ATP-binding</keyword>
<evidence type="ECO:0000256" key="11">
    <source>
        <dbReference type="ARBA" id="ARBA00023235"/>
    </source>
</evidence>
<comment type="catalytic activity">
    <reaction evidence="12">
        <text>Couples ATP hydrolysis with the unwinding of duplex DNA by translocating in the 3'-5' direction.</text>
        <dbReference type="EC" id="5.6.2.4"/>
    </reaction>
</comment>
<keyword evidence="6 15" id="KW-0347">Helicase</keyword>
<sequence length="1194" mass="129446">MPARISDPEQLKELLGIPFTPEQTACITAPPAPQVIVAGAGSGKTTVMAARVVWLVGTGQVASDQVLGLTFTNKAAGELAERVRKALVKAGVTDPDVIDPDNPPGEPVISTYHSFAGRLLTDHGLRIGLEPTSRLLADATRYQLAARVLREAPGPYPSLTRSFADLISDLLALDAELAEHLVRSEDLRAWDAGLLNGLEGARLTNADLRKVPEAAAARRELAELVLRYRTAKRERDLLDFGDQIALAARLAQVPEVGPILREEFRVVLLDEYQDTSVAQRILLAGLFGGGTGHPVTAVGDPCQAIYGWRGASVANLDDFPEHFAHTDGSRARRQSLSENRRSGGRLLDLANGLAEPLRAMHAGVEALRPAPGAERDGAVRCALLNTHAEEMDWIADSIAHLVRTGKAPGEIAVLCRTATDFAEIQGALVARDIPVEVVGLSGLLHLPEVADLVAVCEVLQDPGANASLVRLLTGPRWRIGPRDLALLGRRARLLVTHARGDGDDDPDRRLAEAVEGIDPSEVISLADALDTFLETPLYGGGAGYDDGLPFSPDARVRFARLATELRDLRRSLSDPLMDVLHRVLAVTGLEVELSASPQALAARRRETLSNFLDIAASFAASESQASLLAFLAFLRTAAQYEKGLDNALPGGENTVKVLTAHKSKGLEWDVVAVPGLVTGTFPSGQGREKWTAQAKVLPHALRGDADTLPDLDSWDARGMKAFHEAMKDHQHTEELRLGYVTFTRPRSLLLGSGHWWGPTQKKPRGPSDFLQELYRHCAAGHGEIEAWADEPEEGAENPVLHRATADQVWPLPLDDDSLARRRAAAETVLAHLEDLASHQDGHPGATHDPDTYDDPDWPPPPDEDELSYEPEYDEPQYDDAEYGNPEYDEPSHDEPSYGEPSYDESDPFGDAPFADTPLAVPHQATAPELPATRPRRHSLTPEEARAVASWDRDLDALAGELLRARRSVTDVTLPTTLTASQVLRLAADPDGLAQELARPMPRPPQPAARRGTRFHAWVEARFEELTLPLLEPHELPGDDAEIADERDLEALKEAFESTEYAHRTPYRVEAPFQLALAGRVVRGRIDAVYKEGDGDTATYDIVDWKTHRARTADPLQLALYRLAWAEQQGVPVESVTAAFLYVRGGDVVRPEGLPDRAALERLLTGEDGAEDDGGGPAAQVNPAQGPGEDVGAGR</sequence>
<dbReference type="Gene3D" id="1.10.10.160">
    <property type="match status" value="1"/>
</dbReference>
<dbReference type="PANTHER" id="PTHR11070:SF55">
    <property type="entry name" value="DNA 3'-5' HELICASE"/>
    <property type="match status" value="1"/>
</dbReference>
<evidence type="ECO:0000256" key="3">
    <source>
        <dbReference type="ARBA" id="ARBA00022741"/>
    </source>
</evidence>
<dbReference type="GO" id="GO:0004527">
    <property type="term" value="F:exonuclease activity"/>
    <property type="evidence" value="ECO:0007669"/>
    <property type="project" value="UniProtKB-KW"/>
</dbReference>
<reference evidence="19" key="1">
    <citation type="submission" date="2020-03" db="EMBL/GenBank/DDBJ databases">
        <title>Molecular networking-based the target discovery of potent antiproliferative macrolactams: 5/6/7/16 polycyclic ansamycins and glycosylated trienomycin from Streptomyces cacaoi subsp. asoensis.</title>
        <authorList>
            <person name="Liu L.-L."/>
        </authorList>
    </citation>
    <scope>NUCLEOTIDE SEQUENCE [LARGE SCALE GENOMIC DNA]</scope>
    <source>
        <strain evidence="19">H2S5</strain>
    </source>
</reference>
<evidence type="ECO:0000256" key="4">
    <source>
        <dbReference type="ARBA" id="ARBA00022763"/>
    </source>
</evidence>
<keyword evidence="9" id="KW-0238">DNA-binding</keyword>
<evidence type="ECO:0000256" key="7">
    <source>
        <dbReference type="ARBA" id="ARBA00022839"/>
    </source>
</evidence>
<dbReference type="PANTHER" id="PTHR11070">
    <property type="entry name" value="UVRD / RECB / PCRA DNA HELICASE FAMILY MEMBER"/>
    <property type="match status" value="1"/>
</dbReference>
<keyword evidence="7" id="KW-0269">Exonuclease</keyword>
<name>A0A6M4WWA5_9ACTN</name>
<evidence type="ECO:0000256" key="15">
    <source>
        <dbReference type="PROSITE-ProRule" id="PRU00560"/>
    </source>
</evidence>
<dbReference type="GO" id="GO:0005829">
    <property type="term" value="C:cytosol"/>
    <property type="evidence" value="ECO:0007669"/>
    <property type="project" value="TreeGrafter"/>
</dbReference>
<evidence type="ECO:0000256" key="9">
    <source>
        <dbReference type="ARBA" id="ARBA00023125"/>
    </source>
</evidence>
<dbReference type="CDD" id="cd17932">
    <property type="entry name" value="DEXQc_UvrD"/>
    <property type="match status" value="1"/>
</dbReference>
<feature type="domain" description="UvrD-like helicase ATP-binding" evidence="17">
    <location>
        <begin position="17"/>
        <end position="343"/>
    </location>
</feature>
<dbReference type="EC" id="5.6.2.4" evidence="13"/>
<keyword evidence="11" id="KW-0413">Isomerase</keyword>
<dbReference type="GO" id="GO:0003677">
    <property type="term" value="F:DNA binding"/>
    <property type="evidence" value="ECO:0007669"/>
    <property type="project" value="UniProtKB-KW"/>
</dbReference>
<keyword evidence="3 15" id="KW-0547">Nucleotide-binding</keyword>
<evidence type="ECO:0000256" key="12">
    <source>
        <dbReference type="ARBA" id="ARBA00034617"/>
    </source>
</evidence>
<dbReference type="InterPro" id="IPR011604">
    <property type="entry name" value="PDDEXK-like_dom_sf"/>
</dbReference>
<gene>
    <name evidence="19" type="ORF">G9272_29735</name>
</gene>
<dbReference type="InterPro" id="IPR013986">
    <property type="entry name" value="DExx_box_DNA_helicase_dom_sf"/>
</dbReference>
<dbReference type="Proteomes" id="UP000502665">
    <property type="component" value="Chromosome"/>
</dbReference>
<evidence type="ECO:0000256" key="14">
    <source>
        <dbReference type="ARBA" id="ARBA00048988"/>
    </source>
</evidence>
<dbReference type="InterPro" id="IPR038726">
    <property type="entry name" value="PDDEXK_AddAB-type"/>
</dbReference>
<dbReference type="GO" id="GO:0000725">
    <property type="term" value="P:recombinational repair"/>
    <property type="evidence" value="ECO:0007669"/>
    <property type="project" value="TreeGrafter"/>
</dbReference>
<keyword evidence="2" id="KW-0540">Nuclease</keyword>
<dbReference type="PROSITE" id="PS51217">
    <property type="entry name" value="UVRD_HELICASE_CTER"/>
    <property type="match status" value="1"/>
</dbReference>
<proteinExistence type="inferred from homology"/>
<organism evidence="19 20">
    <name type="scientific">Streptomyces asoensis</name>
    <dbReference type="NCBI Taxonomy" id="249586"/>
    <lineage>
        <taxon>Bacteria</taxon>
        <taxon>Bacillati</taxon>
        <taxon>Actinomycetota</taxon>
        <taxon>Actinomycetes</taxon>
        <taxon>Kitasatosporales</taxon>
        <taxon>Streptomycetaceae</taxon>
        <taxon>Streptomyces</taxon>
    </lineage>
</organism>
<evidence type="ECO:0000259" key="17">
    <source>
        <dbReference type="PROSITE" id="PS51198"/>
    </source>
</evidence>
<keyword evidence="5 15" id="KW-0378">Hydrolase</keyword>
<feature type="compositionally biased region" description="Basic and acidic residues" evidence="16">
    <location>
        <begin position="836"/>
        <end position="850"/>
    </location>
</feature>
<dbReference type="GO" id="GO:0033202">
    <property type="term" value="C:DNA helicase complex"/>
    <property type="evidence" value="ECO:0007669"/>
    <property type="project" value="TreeGrafter"/>
</dbReference>
<keyword evidence="10" id="KW-0234">DNA repair</keyword>
<dbReference type="Gene3D" id="3.40.50.300">
    <property type="entry name" value="P-loop containing nucleotide triphosphate hydrolases"/>
    <property type="match status" value="3"/>
</dbReference>
<evidence type="ECO:0000256" key="8">
    <source>
        <dbReference type="ARBA" id="ARBA00022840"/>
    </source>
</evidence>